<dbReference type="GO" id="GO:0033717">
    <property type="term" value="F:gluconate 2-dehydrogenase (acceptor) activity"/>
    <property type="evidence" value="ECO:0007669"/>
    <property type="project" value="UniProtKB-EC"/>
</dbReference>
<sequence>MQGVAGVAACSTFLSSRMRAATPPAKAYTPRFFDGAEWDFLLAACDRLIPADENGPGALALDVPRFLDMQMDTPYAHGAQWFMDGPFVQGPDNLGYQLPYDPRTLYRRGIAGMNAHAATRHGRPFASLAPSVQDELLQAAEKGTLAFGDIPSRVFFDQLLANVMEGAFSDPVHGGNTRLGGWVMLGFPGARADFMDWVDRYGAHYPLGSISISGETA</sequence>
<dbReference type="AlphaFoldDB" id="A0A347WCD3"/>
<dbReference type="Proteomes" id="UP000264120">
    <property type="component" value="Chromosome"/>
</dbReference>
<proteinExistence type="predicted"/>
<dbReference type="GeneID" id="98313262"/>
<accession>A0A347WCD3</accession>
<dbReference type="EC" id="1.1.99.3" evidence="1"/>
<gene>
    <name evidence="1" type="ORF">CD178_01763</name>
</gene>
<evidence type="ECO:0000313" key="2">
    <source>
        <dbReference type="Proteomes" id="UP000264120"/>
    </source>
</evidence>
<keyword evidence="2" id="KW-1185">Reference proteome</keyword>
<protein>
    <submittedName>
        <fullName evidence="1">Gluconate 2-dehydrogenase subunit 3</fullName>
        <ecNumber evidence="1">1.1.99.3</ecNumber>
    </submittedName>
</protein>
<dbReference type="EMBL" id="CP023036">
    <property type="protein sequence ID" value="AXY22526.1"/>
    <property type="molecule type" value="Genomic_DNA"/>
</dbReference>
<evidence type="ECO:0000313" key="1">
    <source>
        <dbReference type="EMBL" id="AXY22526.1"/>
    </source>
</evidence>
<dbReference type="KEGG" id="ksc:CD178_01763"/>
<reference evidence="1 2" key="1">
    <citation type="submission" date="2017-08" db="EMBL/GenBank/DDBJ databases">
        <title>Complete genome sequence of Gluconacetobacter saccharivorans CV1 isolated from Fermented Vinegar.</title>
        <authorList>
            <person name="Kim S.-Y."/>
        </authorList>
    </citation>
    <scope>NUCLEOTIDE SEQUENCE [LARGE SCALE GENOMIC DNA]</scope>
    <source>
        <strain evidence="1 2">CV1</strain>
    </source>
</reference>
<name>A0A347WCD3_9PROT</name>
<organism evidence="1 2">
    <name type="scientific">Komagataeibacter saccharivorans</name>
    <dbReference type="NCBI Taxonomy" id="265959"/>
    <lineage>
        <taxon>Bacteria</taxon>
        <taxon>Pseudomonadati</taxon>
        <taxon>Pseudomonadota</taxon>
        <taxon>Alphaproteobacteria</taxon>
        <taxon>Acetobacterales</taxon>
        <taxon>Acetobacteraceae</taxon>
        <taxon>Komagataeibacter</taxon>
    </lineage>
</organism>
<keyword evidence="1" id="KW-0560">Oxidoreductase</keyword>
<dbReference type="RefSeq" id="WP_174234102.1">
    <property type="nucleotide sequence ID" value="NZ_CALCQY010000002.1"/>
</dbReference>
<dbReference type="Pfam" id="PF13618">
    <property type="entry name" value="Gluconate_2-dh3"/>
    <property type="match status" value="1"/>
</dbReference>
<dbReference type="InterPro" id="IPR027056">
    <property type="entry name" value="Gluconate_2DH_su3"/>
</dbReference>